<evidence type="ECO:0008006" key="4">
    <source>
        <dbReference type="Google" id="ProtNLM"/>
    </source>
</evidence>
<sequence length="138" mass="15131">MKSENCEHNMKQMRRGFTMIELIFVIVIIGLLAGIAIKKLSATRDDAKLSAVVSNMSICITDAAAHYTATHRDYTLADHPVACDKNSTMCYNIVYSVNGEDFNVTTDPTAAPYCTDIDYVGGHLARSYDFGGIGVNRN</sequence>
<evidence type="ECO:0000313" key="3">
    <source>
        <dbReference type="Proteomes" id="UP000034444"/>
    </source>
</evidence>
<dbReference type="Proteomes" id="UP000034444">
    <property type="component" value="Chromosome"/>
</dbReference>
<dbReference type="NCBIfam" id="TIGR02532">
    <property type="entry name" value="IV_pilin_GFxxxE"/>
    <property type="match status" value="1"/>
</dbReference>
<organism evidence="2 3">
    <name type="scientific">Sulfurovum lithotrophicum</name>
    <dbReference type="NCBI Taxonomy" id="206403"/>
    <lineage>
        <taxon>Bacteria</taxon>
        <taxon>Pseudomonadati</taxon>
        <taxon>Campylobacterota</taxon>
        <taxon>Epsilonproteobacteria</taxon>
        <taxon>Campylobacterales</taxon>
        <taxon>Sulfurovaceae</taxon>
        <taxon>Sulfurovum</taxon>
    </lineage>
</organism>
<dbReference type="PANTHER" id="PTHR30093">
    <property type="entry name" value="GENERAL SECRETION PATHWAY PROTEIN G"/>
    <property type="match status" value="1"/>
</dbReference>
<dbReference type="EMBL" id="CP011308">
    <property type="protein sequence ID" value="AKF24224.1"/>
    <property type="molecule type" value="Genomic_DNA"/>
</dbReference>
<dbReference type="InterPro" id="IPR045584">
    <property type="entry name" value="Pilin-like"/>
</dbReference>
<dbReference type="Pfam" id="PF07963">
    <property type="entry name" value="N_methyl"/>
    <property type="match status" value="1"/>
</dbReference>
<keyword evidence="1" id="KW-0472">Membrane</keyword>
<dbReference type="KEGG" id="slh:YH65_01540"/>
<reference evidence="3" key="2">
    <citation type="journal article" date="2017" name="Stand. Genomic Sci.">
        <title>Complete genome sequence of the sulfur-oxidizing chemolithoautotrophic Sulfurovum lithotrophicum 42BKTT.</title>
        <authorList>
            <person name="Jeon W."/>
            <person name="Priscilla L."/>
            <person name="Park G."/>
            <person name="Lee H."/>
            <person name="Lee N."/>
            <person name="Lee D."/>
            <person name="Kwon H."/>
            <person name="Ahn I."/>
            <person name="Lee C."/>
            <person name="Lee H."/>
            <person name="Ahn J."/>
        </authorList>
    </citation>
    <scope>NUCLEOTIDE SEQUENCE [LARGE SCALE GENOMIC DNA]</scope>
    <source>
        <strain evidence="3">ATCC BAA-797 / 42BKT</strain>
    </source>
</reference>
<reference evidence="2 3" key="1">
    <citation type="submission" date="2015-04" db="EMBL/GenBank/DDBJ databases">
        <title>Complete genome sequence of Sulfurovum lithotrophicum ATCC BAA-797T.</title>
        <authorList>
            <person name="Ahn J."/>
            <person name="Park G."/>
            <person name="Jeon W."/>
            <person name="Jang Y."/>
            <person name="Jang M."/>
            <person name="Lee H."/>
            <person name="Lee H."/>
        </authorList>
    </citation>
    <scope>NUCLEOTIDE SEQUENCE [LARGE SCALE GENOMIC DNA]</scope>
    <source>
        <strain evidence="3">ATCC BAA-797 / 42BKT</strain>
    </source>
</reference>
<feature type="transmembrane region" description="Helical" evidence="1">
    <location>
        <begin position="20"/>
        <end position="37"/>
    </location>
</feature>
<keyword evidence="3" id="KW-1185">Reference proteome</keyword>
<dbReference type="AlphaFoldDB" id="A0A7U4LZT0"/>
<accession>A0A7U4LZT0</accession>
<evidence type="ECO:0000256" key="1">
    <source>
        <dbReference type="SAM" id="Phobius"/>
    </source>
</evidence>
<evidence type="ECO:0000313" key="2">
    <source>
        <dbReference type="EMBL" id="AKF24224.1"/>
    </source>
</evidence>
<dbReference type="Gene3D" id="3.30.700.10">
    <property type="entry name" value="Glycoprotein, Type 4 Pilin"/>
    <property type="match status" value="1"/>
</dbReference>
<dbReference type="InterPro" id="IPR012902">
    <property type="entry name" value="N_methyl_site"/>
</dbReference>
<gene>
    <name evidence="2" type="ORF">YH65_01540</name>
</gene>
<dbReference type="SUPFAM" id="SSF54523">
    <property type="entry name" value="Pili subunits"/>
    <property type="match status" value="1"/>
</dbReference>
<keyword evidence="1" id="KW-1133">Transmembrane helix</keyword>
<protein>
    <recommendedName>
        <fullName evidence="4">Type II secretion system protein</fullName>
    </recommendedName>
</protein>
<proteinExistence type="predicted"/>
<dbReference type="RefSeq" id="WP_046550325.1">
    <property type="nucleotide sequence ID" value="NZ_CP011308.1"/>
</dbReference>
<name>A0A7U4LZT0_9BACT</name>
<keyword evidence="1" id="KW-0812">Transmembrane</keyword>